<dbReference type="GO" id="GO:0019058">
    <property type="term" value="P:viral life cycle"/>
    <property type="evidence" value="ECO:0007669"/>
    <property type="project" value="UniProtKB-ARBA"/>
</dbReference>
<dbReference type="SUPFAM" id="SSF51126">
    <property type="entry name" value="Pectin lyase-like"/>
    <property type="match status" value="1"/>
</dbReference>
<evidence type="ECO:0000256" key="1">
    <source>
        <dbReference type="ARBA" id="ARBA00004328"/>
    </source>
</evidence>
<sequence>MADNYRTAASNFPAGFNNVTVRGVPITQSHPGQVFWVSNATTVLPGQIGGSDGNAGSFNAPFSTLDYAIGACTANRGDIIFIKPGHAETISTATAVALDVAGVAIVGLGTGTKRPTFTLDTANTATLGVSAANISVQNCLFVANFLTIASCFTLSTAANFTLQGCEFRDTSAALNFANVVKSTGAANTVDGLYVADNFYQSIGTTFNTLVLTANDINALQIHSNFIATISTGDIATLCVVSAGVLTGGFITRNNTKRKNTTTTNAMVNVGGTTSSVILRDNFASCLDGTNNINWVVTTGLVGQGNTYSGAIAGQGFTIPALDS</sequence>
<dbReference type="GO" id="GO:0051701">
    <property type="term" value="P:biological process involved in interaction with host"/>
    <property type="evidence" value="ECO:0007669"/>
    <property type="project" value="UniProtKB-ARBA"/>
</dbReference>
<comment type="subcellular location">
    <subcellularLocation>
        <location evidence="1">Virion</location>
    </subcellularLocation>
</comment>
<accession>A0A6J5SP70</accession>
<dbReference type="InterPro" id="IPR011050">
    <property type="entry name" value="Pectin_lyase_fold/virulence"/>
</dbReference>
<evidence type="ECO:0000313" key="3">
    <source>
        <dbReference type="EMBL" id="CAB4217000.1"/>
    </source>
</evidence>
<protein>
    <submittedName>
        <fullName evidence="3">Uncharacterized protein</fullName>
    </submittedName>
</protein>
<dbReference type="EMBL" id="LR797443">
    <property type="protein sequence ID" value="CAB4217000.1"/>
    <property type="molecule type" value="Genomic_DNA"/>
</dbReference>
<evidence type="ECO:0000256" key="2">
    <source>
        <dbReference type="ARBA" id="ARBA00022844"/>
    </source>
</evidence>
<reference evidence="3" key="1">
    <citation type="submission" date="2020-05" db="EMBL/GenBank/DDBJ databases">
        <authorList>
            <person name="Chiriac C."/>
            <person name="Salcher M."/>
            <person name="Ghai R."/>
            <person name="Kavagutti S V."/>
        </authorList>
    </citation>
    <scope>NUCLEOTIDE SEQUENCE</scope>
</reference>
<proteinExistence type="predicted"/>
<name>A0A6J5SP70_9CAUD</name>
<organism evidence="3">
    <name type="scientific">uncultured Caudovirales phage</name>
    <dbReference type="NCBI Taxonomy" id="2100421"/>
    <lineage>
        <taxon>Viruses</taxon>
        <taxon>Duplodnaviria</taxon>
        <taxon>Heunggongvirae</taxon>
        <taxon>Uroviricota</taxon>
        <taxon>Caudoviricetes</taxon>
        <taxon>Peduoviridae</taxon>
        <taxon>Maltschvirus</taxon>
        <taxon>Maltschvirus maltsch</taxon>
    </lineage>
</organism>
<keyword evidence="2" id="KW-0946">Virion</keyword>
<gene>
    <name evidence="3" type="ORF">UFOVP1590_22</name>
</gene>
<dbReference type="GO" id="GO:0044423">
    <property type="term" value="C:virion component"/>
    <property type="evidence" value="ECO:0007669"/>
    <property type="project" value="UniProtKB-KW"/>
</dbReference>